<proteinExistence type="predicted"/>
<keyword evidence="1" id="KW-0175">Coiled coil</keyword>
<accession>A0A0D7BG11</accession>
<name>A0A0D7BG11_9AGAR</name>
<dbReference type="EMBL" id="KN880484">
    <property type="protein sequence ID" value="KIY69442.1"/>
    <property type="molecule type" value="Genomic_DNA"/>
</dbReference>
<gene>
    <name evidence="3" type="ORF">CYLTODRAFT_228942</name>
</gene>
<dbReference type="STRING" id="1314674.A0A0D7BG11"/>
<dbReference type="AlphaFoldDB" id="A0A0D7BG11"/>
<evidence type="ECO:0000313" key="4">
    <source>
        <dbReference type="Proteomes" id="UP000054007"/>
    </source>
</evidence>
<reference evidence="3 4" key="1">
    <citation type="journal article" date="2015" name="Fungal Genet. Biol.">
        <title>Evolution of novel wood decay mechanisms in Agaricales revealed by the genome sequences of Fistulina hepatica and Cylindrobasidium torrendii.</title>
        <authorList>
            <person name="Floudas D."/>
            <person name="Held B.W."/>
            <person name="Riley R."/>
            <person name="Nagy L.G."/>
            <person name="Koehler G."/>
            <person name="Ransdell A.S."/>
            <person name="Younus H."/>
            <person name="Chow J."/>
            <person name="Chiniquy J."/>
            <person name="Lipzen A."/>
            <person name="Tritt A."/>
            <person name="Sun H."/>
            <person name="Haridas S."/>
            <person name="LaButti K."/>
            <person name="Ohm R.A."/>
            <person name="Kues U."/>
            <person name="Blanchette R.A."/>
            <person name="Grigoriev I.V."/>
            <person name="Minto R.E."/>
            <person name="Hibbett D.S."/>
        </authorList>
    </citation>
    <scope>NUCLEOTIDE SEQUENCE [LARGE SCALE GENOMIC DNA]</scope>
    <source>
        <strain evidence="3 4">FP15055 ss-10</strain>
    </source>
</reference>
<protein>
    <submittedName>
        <fullName evidence="3">Uncharacterized protein</fullName>
    </submittedName>
</protein>
<sequence>MSTFQPSPGDRPTNVHPDMYSSEYGYRGLSEAEALRESQSRNVHLRQELGKAQLEIQQLTQELGMLKAKWIAHTCSTSAKTSTPEQPASGQPNDLQRLKMALIYANLWFNQSKYGGITERIVDESLARDVDVSAAGRPSLTVDRRAILLVTKSLFETYAGSDELTAQLVGGLISSAVRPFLSTGIF</sequence>
<evidence type="ECO:0000313" key="3">
    <source>
        <dbReference type="EMBL" id="KIY69442.1"/>
    </source>
</evidence>
<evidence type="ECO:0000256" key="2">
    <source>
        <dbReference type="SAM" id="MobiDB-lite"/>
    </source>
</evidence>
<evidence type="ECO:0000256" key="1">
    <source>
        <dbReference type="SAM" id="Coils"/>
    </source>
</evidence>
<organism evidence="3 4">
    <name type="scientific">Cylindrobasidium torrendii FP15055 ss-10</name>
    <dbReference type="NCBI Taxonomy" id="1314674"/>
    <lineage>
        <taxon>Eukaryota</taxon>
        <taxon>Fungi</taxon>
        <taxon>Dikarya</taxon>
        <taxon>Basidiomycota</taxon>
        <taxon>Agaricomycotina</taxon>
        <taxon>Agaricomycetes</taxon>
        <taxon>Agaricomycetidae</taxon>
        <taxon>Agaricales</taxon>
        <taxon>Marasmiineae</taxon>
        <taxon>Physalacriaceae</taxon>
        <taxon>Cylindrobasidium</taxon>
    </lineage>
</organism>
<feature type="coiled-coil region" evidence="1">
    <location>
        <begin position="35"/>
        <end position="69"/>
    </location>
</feature>
<keyword evidence="4" id="KW-1185">Reference proteome</keyword>
<dbReference type="Proteomes" id="UP000054007">
    <property type="component" value="Unassembled WGS sequence"/>
</dbReference>
<feature type="region of interest" description="Disordered" evidence="2">
    <location>
        <begin position="1"/>
        <end position="20"/>
    </location>
</feature>